<sequence>MQLIEKLRTAPNSEIYVGRVTGSSIYRIAVGDLNLPYVLKFRTPTERDRFMMSFEKICTDMGRQVIKSY</sequence>
<proteinExistence type="predicted"/>
<dbReference type="STRING" id="1620.IV67_GL000155"/>
<organism evidence="1 2">
    <name type="scientific">Weissella minor</name>
    <dbReference type="NCBI Taxonomy" id="1620"/>
    <lineage>
        <taxon>Bacteria</taxon>
        <taxon>Bacillati</taxon>
        <taxon>Bacillota</taxon>
        <taxon>Bacilli</taxon>
        <taxon>Lactobacillales</taxon>
        <taxon>Lactobacillaceae</taxon>
        <taxon>Weissella</taxon>
    </lineage>
</organism>
<keyword evidence="2" id="KW-1185">Reference proteome</keyword>
<accession>A0A0R2JH73</accession>
<evidence type="ECO:0000313" key="1">
    <source>
        <dbReference type="EMBL" id="KRN76651.1"/>
    </source>
</evidence>
<dbReference type="EMBL" id="JQCD01000024">
    <property type="protein sequence ID" value="KRN76651.1"/>
    <property type="molecule type" value="Genomic_DNA"/>
</dbReference>
<evidence type="ECO:0000313" key="2">
    <source>
        <dbReference type="Proteomes" id="UP000051673"/>
    </source>
</evidence>
<reference evidence="1 2" key="1">
    <citation type="journal article" date="2015" name="Genome Announc.">
        <title>Expanding the biotechnology potential of lactobacilli through comparative genomics of 213 strains and associated genera.</title>
        <authorList>
            <person name="Sun Z."/>
            <person name="Harris H.M."/>
            <person name="McCann A."/>
            <person name="Guo C."/>
            <person name="Argimon S."/>
            <person name="Zhang W."/>
            <person name="Yang X."/>
            <person name="Jeffery I.B."/>
            <person name="Cooney J.C."/>
            <person name="Kagawa T.F."/>
            <person name="Liu W."/>
            <person name="Song Y."/>
            <person name="Salvetti E."/>
            <person name="Wrobel A."/>
            <person name="Rasinkangas P."/>
            <person name="Parkhill J."/>
            <person name="Rea M.C."/>
            <person name="O'Sullivan O."/>
            <person name="Ritari J."/>
            <person name="Douillard F.P."/>
            <person name="Paul Ross R."/>
            <person name="Yang R."/>
            <person name="Briner A.E."/>
            <person name="Felis G.E."/>
            <person name="de Vos W.M."/>
            <person name="Barrangou R."/>
            <person name="Klaenhammer T.R."/>
            <person name="Caufield P.W."/>
            <person name="Cui Y."/>
            <person name="Zhang H."/>
            <person name="O'Toole P.W."/>
        </authorList>
    </citation>
    <scope>NUCLEOTIDE SEQUENCE [LARGE SCALE GENOMIC DNA]</scope>
    <source>
        <strain evidence="1 2">DSM 20014</strain>
    </source>
</reference>
<protein>
    <submittedName>
        <fullName evidence="1">Uncharacterized protein</fullName>
    </submittedName>
</protein>
<dbReference type="PATRIC" id="fig|1620.3.peg.160"/>
<comment type="caution">
    <text evidence="1">The sequence shown here is derived from an EMBL/GenBank/DDBJ whole genome shotgun (WGS) entry which is preliminary data.</text>
</comment>
<gene>
    <name evidence="1" type="ORF">IV67_GL000155</name>
</gene>
<dbReference type="Proteomes" id="UP000051673">
    <property type="component" value="Unassembled WGS sequence"/>
</dbReference>
<name>A0A0R2JH73_9LACO</name>
<dbReference type="AlphaFoldDB" id="A0A0R2JH73"/>